<dbReference type="Proteomes" id="UP000811844">
    <property type="component" value="Unassembled WGS sequence"/>
</dbReference>
<dbReference type="Pfam" id="PF16537">
    <property type="entry name" value="T2SSB"/>
    <property type="match status" value="1"/>
</dbReference>
<evidence type="ECO:0000259" key="2">
    <source>
        <dbReference type="Pfam" id="PF16537"/>
    </source>
</evidence>
<dbReference type="EMBL" id="JAAIKR010000001">
    <property type="protein sequence ID" value="MBR9726612.1"/>
    <property type="molecule type" value="Genomic_DNA"/>
</dbReference>
<organism evidence="3 4">
    <name type="scientific">Shewanella intestini</name>
    <dbReference type="NCBI Taxonomy" id="2017544"/>
    <lineage>
        <taxon>Bacteria</taxon>
        <taxon>Pseudomonadati</taxon>
        <taxon>Pseudomonadota</taxon>
        <taxon>Gammaproteobacteria</taxon>
        <taxon>Alteromonadales</taxon>
        <taxon>Shewanellaceae</taxon>
        <taxon>Shewanella</taxon>
    </lineage>
</organism>
<evidence type="ECO:0000313" key="4">
    <source>
        <dbReference type="Proteomes" id="UP000811844"/>
    </source>
</evidence>
<proteinExistence type="predicted"/>
<evidence type="ECO:0000256" key="1">
    <source>
        <dbReference type="SAM" id="MobiDB-lite"/>
    </source>
</evidence>
<feature type="compositionally biased region" description="Low complexity" evidence="1">
    <location>
        <begin position="160"/>
        <end position="181"/>
    </location>
</feature>
<feature type="region of interest" description="Disordered" evidence="1">
    <location>
        <begin position="137"/>
        <end position="181"/>
    </location>
</feature>
<dbReference type="InterPro" id="IPR032389">
    <property type="entry name" value="GspB_C"/>
</dbReference>
<reference evidence="3 4" key="1">
    <citation type="submission" date="2020-02" db="EMBL/GenBank/DDBJ databases">
        <title>Shewanella WXL01 sp. nov., a marine bacterium isolated from green algae in Luhuitou Fringing Reef (Northern South China Sea).</title>
        <authorList>
            <person name="Wang X."/>
        </authorList>
    </citation>
    <scope>NUCLEOTIDE SEQUENCE [LARGE SCALE GENOMIC DNA]</scope>
    <source>
        <strain evidence="3 4">MCCC 1A01895</strain>
    </source>
</reference>
<gene>
    <name evidence="3" type="ORF">G3R48_01235</name>
</gene>
<name>A0ABS5HY31_9GAMM</name>
<protein>
    <submittedName>
        <fullName evidence="3">General secretion pathway protein GspB</fullName>
    </submittedName>
</protein>
<feature type="compositionally biased region" description="Polar residues" evidence="1">
    <location>
        <begin position="149"/>
        <end position="159"/>
    </location>
</feature>
<dbReference type="RefSeq" id="WP_153661053.1">
    <property type="nucleotide sequence ID" value="NZ_JAAIKR010000001.1"/>
</dbReference>
<keyword evidence="4" id="KW-1185">Reference proteome</keyword>
<accession>A0ABS5HY31</accession>
<evidence type="ECO:0000313" key="3">
    <source>
        <dbReference type="EMBL" id="MBR9726612.1"/>
    </source>
</evidence>
<sequence>MSILLDAVTKEKRQNQTPIDLVTQVAPLASPSPKTSIARWLKQSAVLVGTVAVGVGGAWLMNELLQPTRAELTVSQSNQFKAAMVQTDTAQEHIIGAENMNGSADFSTVNVANTASEVRLAGKVALPIAKVYTGNQSQHVGRASKPLASVQSKHTQTTVTSTSIPALTPTPTPTSTSTSTDSGITLAHLQALSAEYDKQNSLNDSQAKVPQIPVVQSTKDKDVTQPIMLGKDANRREQEQIAALQYEVDNAAEDVKYGDTQAEEVEHNKLMHAFKAALQDVEYEHATAKPMSKGDLAPFPKTSDKLIPSYGDLPASVQLNVPEFNIVAHVYSTDPTQRWLNVDGAELQQGDKIDDKMTIIEIRPRDVILDIDGTEFKVPAI</sequence>
<comment type="caution">
    <text evidence="3">The sequence shown here is derived from an EMBL/GenBank/DDBJ whole genome shotgun (WGS) entry which is preliminary data.</text>
</comment>
<feature type="domain" description="Type II secretion system protein GspB C-terminal" evidence="2">
    <location>
        <begin position="321"/>
        <end position="380"/>
    </location>
</feature>